<comment type="caution">
    <text evidence="1">The sequence shown here is derived from an EMBL/GenBank/DDBJ whole genome shotgun (WGS) entry which is preliminary data.</text>
</comment>
<dbReference type="EMBL" id="VSSQ01097757">
    <property type="protein sequence ID" value="MPN40985.1"/>
    <property type="molecule type" value="Genomic_DNA"/>
</dbReference>
<sequence>MFIAILLSEWGLKQHKAEIGDGFRAVIIGKAGFAGQIHDHDAVALHRWEDLLWITARGIGVGALVADDTAFCR</sequence>
<reference evidence="1" key="1">
    <citation type="submission" date="2019-08" db="EMBL/GenBank/DDBJ databases">
        <authorList>
            <person name="Kucharzyk K."/>
            <person name="Murdoch R.W."/>
            <person name="Higgins S."/>
            <person name="Loffler F."/>
        </authorList>
    </citation>
    <scope>NUCLEOTIDE SEQUENCE</scope>
</reference>
<protein>
    <submittedName>
        <fullName evidence="1">Uncharacterized protein</fullName>
    </submittedName>
</protein>
<organism evidence="1">
    <name type="scientific">bioreactor metagenome</name>
    <dbReference type="NCBI Taxonomy" id="1076179"/>
    <lineage>
        <taxon>unclassified sequences</taxon>
        <taxon>metagenomes</taxon>
        <taxon>ecological metagenomes</taxon>
    </lineage>
</organism>
<name>A0A645HPJ5_9ZZZZ</name>
<evidence type="ECO:0000313" key="1">
    <source>
        <dbReference type="EMBL" id="MPN40985.1"/>
    </source>
</evidence>
<accession>A0A645HPJ5</accession>
<gene>
    <name evidence="1" type="ORF">SDC9_188525</name>
</gene>
<dbReference type="AlphaFoldDB" id="A0A645HPJ5"/>
<proteinExistence type="predicted"/>